<proteinExistence type="predicted"/>
<feature type="region of interest" description="Disordered" evidence="1">
    <location>
        <begin position="456"/>
        <end position="516"/>
    </location>
</feature>
<protein>
    <submittedName>
        <fullName evidence="2">Uncharacterized protein</fullName>
    </submittedName>
</protein>
<evidence type="ECO:0000313" key="2">
    <source>
        <dbReference type="EMBL" id="KAJ8881397.1"/>
    </source>
</evidence>
<name>A0ABQ9HAP5_9NEOP</name>
<evidence type="ECO:0000256" key="1">
    <source>
        <dbReference type="SAM" id="MobiDB-lite"/>
    </source>
</evidence>
<keyword evidence="3" id="KW-1185">Reference proteome</keyword>
<organism evidence="2 3">
    <name type="scientific">Dryococelus australis</name>
    <dbReference type="NCBI Taxonomy" id="614101"/>
    <lineage>
        <taxon>Eukaryota</taxon>
        <taxon>Metazoa</taxon>
        <taxon>Ecdysozoa</taxon>
        <taxon>Arthropoda</taxon>
        <taxon>Hexapoda</taxon>
        <taxon>Insecta</taxon>
        <taxon>Pterygota</taxon>
        <taxon>Neoptera</taxon>
        <taxon>Polyneoptera</taxon>
        <taxon>Phasmatodea</taxon>
        <taxon>Verophasmatodea</taxon>
        <taxon>Anareolatae</taxon>
        <taxon>Phasmatidae</taxon>
        <taxon>Eurycanthinae</taxon>
        <taxon>Dryococelus</taxon>
    </lineage>
</organism>
<feature type="compositionally biased region" description="Basic and acidic residues" evidence="1">
    <location>
        <begin position="462"/>
        <end position="479"/>
    </location>
</feature>
<evidence type="ECO:0000313" key="3">
    <source>
        <dbReference type="Proteomes" id="UP001159363"/>
    </source>
</evidence>
<feature type="compositionally biased region" description="Polar residues" evidence="1">
    <location>
        <begin position="370"/>
        <end position="379"/>
    </location>
</feature>
<feature type="compositionally biased region" description="Basic and acidic residues" evidence="1">
    <location>
        <begin position="354"/>
        <end position="363"/>
    </location>
</feature>
<comment type="caution">
    <text evidence="2">The sequence shown here is derived from an EMBL/GenBank/DDBJ whole genome shotgun (WGS) entry which is preliminary data.</text>
</comment>
<accession>A0ABQ9HAP5</accession>
<sequence length="539" mass="59819">MKERIVRACNALQQATLEESVVSFIQRLNVCITTNGHHFEHLICTIMGPDLSPPGGEFYHWPLCLECDRRHLQSLERLPAEWFAQQASHFTFPKIITLSLFGADTAYLCSPLGAAAQSQPSPSNSEGDNPKPPTSCSENGKAIVSRDTICTETQRGSDWEGSRSSELVRGRKRYLCDETGPGGIYRRPPERTFRSRLGRHDLKLLAINNLDKHVSTIVKFSCQAQLTLRHLPWLLAPAANQISWFEIGAATDMKQNPPPTNGIVWHDSHLRKSGVTQPEIEPESPRWEVSMLTAQPPRRVALLQPCGTMAPEKLRAVTEPPVWKLAPEMRRKILAAPSERLYCWFCMSARTEKRGEKEKRGSIDPDVTSWPMTHSTASQLMPSHPNLPSAFGSTDLLFLATYPPPAGVASRWKEGVSTNIRPEGASGEYYEGNSAVRTTGGGRPWVPHFPQLTPVKTGGTRTSRENIRSLGSRQRENHEKIRRPVALSNTIPTCEHPGVTRPGIEPGSPRGSPVCPALSCQKKNLDTTQDSGFKRADIQ</sequence>
<gene>
    <name evidence="2" type="ORF">PR048_017878</name>
</gene>
<reference evidence="2 3" key="1">
    <citation type="submission" date="2023-02" db="EMBL/GenBank/DDBJ databases">
        <title>LHISI_Scaffold_Assembly.</title>
        <authorList>
            <person name="Stuart O.P."/>
            <person name="Cleave R."/>
            <person name="Magrath M.J.L."/>
            <person name="Mikheyev A.S."/>
        </authorList>
    </citation>
    <scope>NUCLEOTIDE SEQUENCE [LARGE SCALE GENOMIC DNA]</scope>
    <source>
        <strain evidence="2">Daus_M_001</strain>
        <tissue evidence="2">Leg muscle</tissue>
    </source>
</reference>
<feature type="region of interest" description="Disordered" evidence="1">
    <location>
        <begin position="118"/>
        <end position="140"/>
    </location>
</feature>
<feature type="region of interest" description="Disordered" evidence="1">
    <location>
        <begin position="354"/>
        <end position="379"/>
    </location>
</feature>
<dbReference type="Proteomes" id="UP001159363">
    <property type="component" value="Chromosome 5"/>
</dbReference>
<dbReference type="EMBL" id="JARBHB010000006">
    <property type="protein sequence ID" value="KAJ8881397.1"/>
    <property type="molecule type" value="Genomic_DNA"/>
</dbReference>